<evidence type="ECO:0000256" key="2">
    <source>
        <dbReference type="ARBA" id="ARBA00009347"/>
    </source>
</evidence>
<protein>
    <submittedName>
        <fullName evidence="6">Alkylation response protein AidB-like acyl-CoA dehydrogenase</fullName>
    </submittedName>
</protein>
<dbReference type="InterPro" id="IPR009100">
    <property type="entry name" value="AcylCoA_DH/oxidase_NM_dom_sf"/>
</dbReference>
<dbReference type="GO" id="GO:0016627">
    <property type="term" value="F:oxidoreductase activity, acting on the CH-CH group of donors"/>
    <property type="evidence" value="ECO:0007669"/>
    <property type="project" value="InterPro"/>
</dbReference>
<dbReference type="RefSeq" id="WP_210306335.1">
    <property type="nucleotide sequence ID" value="NZ_JACHOP010000004.1"/>
</dbReference>
<dbReference type="InterPro" id="IPR009075">
    <property type="entry name" value="AcylCo_DH/oxidase_C"/>
</dbReference>
<reference evidence="6 7" key="1">
    <citation type="submission" date="2020-08" db="EMBL/GenBank/DDBJ databases">
        <title>Genomic Encyclopedia of Type Strains, Phase IV (KMG-IV): sequencing the most valuable type-strain genomes for metagenomic binning, comparative biology and taxonomic classification.</title>
        <authorList>
            <person name="Goeker M."/>
        </authorList>
    </citation>
    <scope>NUCLEOTIDE SEQUENCE [LARGE SCALE GENOMIC DNA]</scope>
    <source>
        <strain evidence="6 7">DSM 2163</strain>
    </source>
</reference>
<dbReference type="Gene3D" id="1.10.540.10">
    <property type="entry name" value="Acyl-CoA dehydrogenase/oxidase, N-terminal domain"/>
    <property type="match status" value="1"/>
</dbReference>
<evidence type="ECO:0000259" key="5">
    <source>
        <dbReference type="Pfam" id="PF00441"/>
    </source>
</evidence>
<evidence type="ECO:0000313" key="7">
    <source>
        <dbReference type="Proteomes" id="UP000583454"/>
    </source>
</evidence>
<dbReference type="InterPro" id="IPR036250">
    <property type="entry name" value="AcylCo_DH-like_C"/>
</dbReference>
<comment type="similarity">
    <text evidence="2">Belongs to the acyl-CoA dehydrogenase family.</text>
</comment>
<dbReference type="InterPro" id="IPR046373">
    <property type="entry name" value="Acyl-CoA_Oxase/DH_mid-dom_sf"/>
</dbReference>
<dbReference type="Pfam" id="PF00441">
    <property type="entry name" value="Acyl-CoA_dh_1"/>
    <property type="match status" value="1"/>
</dbReference>
<accession>A0A840ZG29</accession>
<dbReference type="Gene3D" id="2.40.110.10">
    <property type="entry name" value="Butyryl-CoA Dehydrogenase, subunit A, domain 2"/>
    <property type="match status" value="1"/>
</dbReference>
<dbReference type="InterPro" id="IPR037069">
    <property type="entry name" value="AcylCoA_DH/ox_N_sf"/>
</dbReference>
<comment type="cofactor">
    <cofactor evidence="1">
        <name>FAD</name>
        <dbReference type="ChEBI" id="CHEBI:57692"/>
    </cofactor>
</comment>
<sequence>MSSTPLHLVPSPVEAASDDAFPHVAINRLRREGRLSAPLPVALGGEGLSEPEQVGALRRLLTETGRDSLPVGRLFEGHVNALALVLRYADPGTREALARDARDGHLFGVWNTEPKENGLTLDAVGRLHGAKSFASGAGFVTRPLVTARMPDGRSLMLVMRLKAGERADLGEWRVHGMRATATGTVDFSGLSLSDGAVIGAPDDYSRQPFFFAGAWRFLAVQLGGMEAVVEIFRTHMRDTGRGGDPHQQARFGRSLIALESCRLLVARAAEVAAAEALAPERVVACVNLARAAIDQAGLDVLTLAQRSVGLAGFLDDHPLEAQMRDLATYLRQPAPDFALTGMAAHVLDGDTPLHELWPEA</sequence>
<dbReference type="EMBL" id="JACHOP010000004">
    <property type="protein sequence ID" value="MBB5756546.1"/>
    <property type="molecule type" value="Genomic_DNA"/>
</dbReference>
<dbReference type="SUPFAM" id="SSF47203">
    <property type="entry name" value="Acyl-CoA dehydrogenase C-terminal domain-like"/>
    <property type="match status" value="1"/>
</dbReference>
<dbReference type="SUPFAM" id="SSF56645">
    <property type="entry name" value="Acyl-CoA dehydrogenase NM domain-like"/>
    <property type="match status" value="1"/>
</dbReference>
<dbReference type="Proteomes" id="UP000583454">
    <property type="component" value="Unassembled WGS sequence"/>
</dbReference>
<evidence type="ECO:0000313" key="6">
    <source>
        <dbReference type="EMBL" id="MBB5756546.1"/>
    </source>
</evidence>
<gene>
    <name evidence="6" type="ORF">HNR00_001246</name>
</gene>
<feature type="domain" description="Acyl-CoA dehydrogenase/oxidase C-terminal" evidence="5">
    <location>
        <begin position="218"/>
        <end position="327"/>
    </location>
</feature>
<keyword evidence="4" id="KW-0274">FAD</keyword>
<evidence type="ECO:0000256" key="1">
    <source>
        <dbReference type="ARBA" id="ARBA00001974"/>
    </source>
</evidence>
<evidence type="ECO:0000256" key="3">
    <source>
        <dbReference type="ARBA" id="ARBA00022630"/>
    </source>
</evidence>
<proteinExistence type="inferred from homology"/>
<keyword evidence="3" id="KW-0285">Flavoprotein</keyword>
<keyword evidence="7" id="KW-1185">Reference proteome</keyword>
<name>A0A840ZG29_9HYPH</name>
<dbReference type="AlphaFoldDB" id="A0A840ZG29"/>
<organism evidence="6 7">
    <name type="scientific">Methylorubrum rhodinum</name>
    <dbReference type="NCBI Taxonomy" id="29428"/>
    <lineage>
        <taxon>Bacteria</taxon>
        <taxon>Pseudomonadati</taxon>
        <taxon>Pseudomonadota</taxon>
        <taxon>Alphaproteobacteria</taxon>
        <taxon>Hyphomicrobiales</taxon>
        <taxon>Methylobacteriaceae</taxon>
        <taxon>Methylorubrum</taxon>
    </lineage>
</organism>
<comment type="caution">
    <text evidence="6">The sequence shown here is derived from an EMBL/GenBank/DDBJ whole genome shotgun (WGS) entry which is preliminary data.</text>
</comment>
<dbReference type="GO" id="GO:0050660">
    <property type="term" value="F:flavin adenine dinucleotide binding"/>
    <property type="evidence" value="ECO:0007669"/>
    <property type="project" value="InterPro"/>
</dbReference>
<dbReference type="Gene3D" id="1.20.140.10">
    <property type="entry name" value="Butyryl-CoA Dehydrogenase, subunit A, domain 3"/>
    <property type="match status" value="1"/>
</dbReference>
<evidence type="ECO:0000256" key="4">
    <source>
        <dbReference type="ARBA" id="ARBA00022827"/>
    </source>
</evidence>